<proteinExistence type="predicted"/>
<dbReference type="KEGG" id="bxe:Bxe_B1291"/>
<dbReference type="Pfam" id="PF26541">
    <property type="entry name" value="MafI2"/>
    <property type="match status" value="1"/>
</dbReference>
<accession>Q13MM1</accession>
<evidence type="ECO:0000313" key="1">
    <source>
        <dbReference type="EMBL" id="ABE34668.1"/>
    </source>
</evidence>
<dbReference type="RefSeq" id="WP_011491988.1">
    <property type="nucleotide sequence ID" value="NC_007952.1"/>
</dbReference>
<organism evidence="1 2">
    <name type="scientific">Paraburkholderia xenovorans (strain LB400)</name>
    <dbReference type="NCBI Taxonomy" id="266265"/>
    <lineage>
        <taxon>Bacteria</taxon>
        <taxon>Pseudomonadati</taxon>
        <taxon>Pseudomonadota</taxon>
        <taxon>Betaproteobacteria</taxon>
        <taxon>Burkholderiales</taxon>
        <taxon>Burkholderiaceae</taxon>
        <taxon>Paraburkholderia</taxon>
    </lineage>
</organism>
<gene>
    <name evidence="1" type="ORF">Bxe_B1291</name>
</gene>
<dbReference type="InterPro" id="IPR058702">
    <property type="entry name" value="MafI2-like"/>
</dbReference>
<reference evidence="1 2" key="1">
    <citation type="journal article" date="2006" name="Proc. Natl. Acad. Sci. U.S.A.">
        <title>Burkholderia xenovorans LB400 harbors a multi-replicon, 9.73-Mbp genome shaped for versatility.</title>
        <authorList>
            <person name="Chain P.S."/>
            <person name="Denef V.J."/>
            <person name="Konstantinidis K.T."/>
            <person name="Vergez L.M."/>
            <person name="Agullo L."/>
            <person name="Reyes V.L."/>
            <person name="Hauser L."/>
            <person name="Cordova M."/>
            <person name="Gomez L."/>
            <person name="Gonzalez M."/>
            <person name="Land M."/>
            <person name="Lao V."/>
            <person name="Larimer F."/>
            <person name="LiPuma J.J."/>
            <person name="Mahenthiralingam E."/>
            <person name="Malfatti S.A."/>
            <person name="Marx C.J."/>
            <person name="Parnell J.J."/>
            <person name="Ramette A."/>
            <person name="Richardson P."/>
            <person name="Seeger M."/>
            <person name="Smith D."/>
            <person name="Spilker T."/>
            <person name="Sul W.J."/>
            <person name="Tsoi T.V."/>
            <person name="Ulrich L.E."/>
            <person name="Zhulin I.B."/>
            <person name="Tiedje J.M."/>
        </authorList>
    </citation>
    <scope>NUCLEOTIDE SEQUENCE [LARGE SCALE GENOMIC DNA]</scope>
    <source>
        <strain evidence="1 2">LB400</strain>
    </source>
</reference>
<sequence>MSEADLKLIILTSFLGAIKEGVRAIAYDYSGDLISIYGYFSRDPNDDDYDAIDVAVTEIMASCPQFQR</sequence>
<name>Q13MM1_PARXL</name>
<protein>
    <submittedName>
        <fullName evidence="1">Uncharacterized protein</fullName>
    </submittedName>
</protein>
<dbReference type="AlphaFoldDB" id="Q13MM1"/>
<dbReference type="eggNOG" id="ENOG50333VY">
    <property type="taxonomic scope" value="Bacteria"/>
</dbReference>
<dbReference type="EMBL" id="CP000271">
    <property type="protein sequence ID" value="ABE34668.1"/>
    <property type="molecule type" value="Genomic_DNA"/>
</dbReference>
<dbReference type="Proteomes" id="UP000001817">
    <property type="component" value="Chromosome 2"/>
</dbReference>
<keyword evidence="2" id="KW-1185">Reference proteome</keyword>
<evidence type="ECO:0000313" key="2">
    <source>
        <dbReference type="Proteomes" id="UP000001817"/>
    </source>
</evidence>